<proteinExistence type="predicted"/>
<dbReference type="PANTHER" id="PTHR46401:SF2">
    <property type="entry name" value="GLYCOSYLTRANSFERASE WBBK-RELATED"/>
    <property type="match status" value="1"/>
</dbReference>
<dbReference type="GO" id="GO:0016757">
    <property type="term" value="F:glycosyltransferase activity"/>
    <property type="evidence" value="ECO:0007669"/>
    <property type="project" value="InterPro"/>
</dbReference>
<dbReference type="CDD" id="cd03801">
    <property type="entry name" value="GT4_PimA-like"/>
    <property type="match status" value="1"/>
</dbReference>
<dbReference type="EMBL" id="FPHH01000139">
    <property type="protein sequence ID" value="SFV70325.1"/>
    <property type="molecule type" value="Genomic_DNA"/>
</dbReference>
<dbReference type="Gene3D" id="3.40.50.2000">
    <property type="entry name" value="Glycogen Phosphorylase B"/>
    <property type="match status" value="2"/>
</dbReference>
<sequence length="367" mass="42318">MKKVAIGVRTLKGGTGASAIVLQTAKYFKEQGYNVDIYANKLNKELIRSYGLNPIKITLFGFSDYGKRLSFATKFDKIVKKMHYDLVIGHGDILHQDILFLHNVVFLANQLIVDENSKKIDTVGRFHNKIFSEGSFKHIVANSNLMKNELIHRYKIDENKIIVVYPGSDLSKFNIDAKIQERDNIRKKYNIGKNTIVVGLITSGNFRKRGVKLFLKACNLLDKDKKDIKFLLVGKEKHIDDYLNILNKDTKEKLLYFPSYKNIEELFYMLDFFVLPAFIEEFGLVVNEAIACGVVPIIGPNVGAGEKISNFREYMILEDTNENEIVQKIEYLLENQELVEKIIRSNFEVIKNSDWIEYNRKIEQLIS</sequence>
<keyword evidence="1 4" id="KW-0808">Transferase</keyword>
<organism evidence="4">
    <name type="scientific">hydrothermal vent metagenome</name>
    <dbReference type="NCBI Taxonomy" id="652676"/>
    <lineage>
        <taxon>unclassified sequences</taxon>
        <taxon>metagenomes</taxon>
        <taxon>ecological metagenomes</taxon>
    </lineage>
</organism>
<evidence type="ECO:0000259" key="2">
    <source>
        <dbReference type="Pfam" id="PF00534"/>
    </source>
</evidence>
<evidence type="ECO:0000256" key="1">
    <source>
        <dbReference type="ARBA" id="ARBA00022679"/>
    </source>
</evidence>
<dbReference type="InterPro" id="IPR001296">
    <property type="entry name" value="Glyco_trans_1"/>
</dbReference>
<evidence type="ECO:0000259" key="3">
    <source>
        <dbReference type="Pfam" id="PF13439"/>
    </source>
</evidence>
<dbReference type="Pfam" id="PF13439">
    <property type="entry name" value="Glyco_transf_4"/>
    <property type="match status" value="1"/>
</dbReference>
<feature type="domain" description="Glycosyltransferase subfamily 4-like N-terminal" evidence="3">
    <location>
        <begin position="16"/>
        <end position="171"/>
    </location>
</feature>
<accession>A0A1W1CX75</accession>
<dbReference type="AlphaFoldDB" id="A0A1W1CX75"/>
<reference evidence="4" key="1">
    <citation type="submission" date="2016-10" db="EMBL/GenBank/DDBJ databases">
        <authorList>
            <person name="de Groot N.N."/>
        </authorList>
    </citation>
    <scope>NUCLEOTIDE SEQUENCE</scope>
</reference>
<feature type="domain" description="Glycosyl transferase family 1" evidence="2">
    <location>
        <begin position="182"/>
        <end position="345"/>
    </location>
</feature>
<dbReference type="SUPFAM" id="SSF53756">
    <property type="entry name" value="UDP-Glycosyltransferase/glycogen phosphorylase"/>
    <property type="match status" value="1"/>
</dbReference>
<dbReference type="InterPro" id="IPR028098">
    <property type="entry name" value="Glyco_trans_4-like_N"/>
</dbReference>
<evidence type="ECO:0000313" key="4">
    <source>
        <dbReference type="EMBL" id="SFV70325.1"/>
    </source>
</evidence>
<name>A0A1W1CX75_9ZZZZ</name>
<protein>
    <submittedName>
        <fullName evidence="4">Glycosyltransferase</fullName>
    </submittedName>
</protein>
<dbReference type="Pfam" id="PF00534">
    <property type="entry name" value="Glycos_transf_1"/>
    <property type="match status" value="1"/>
</dbReference>
<dbReference type="PANTHER" id="PTHR46401">
    <property type="entry name" value="GLYCOSYLTRANSFERASE WBBK-RELATED"/>
    <property type="match status" value="1"/>
</dbReference>
<gene>
    <name evidence="4" type="ORF">MNB_SM-5-396</name>
</gene>